<reference evidence="2" key="1">
    <citation type="submission" date="2014-03" db="EMBL/GenBank/DDBJ databases">
        <authorList>
            <person name="Urmite Genomes U."/>
        </authorList>
    </citation>
    <scope>NUCLEOTIDE SEQUENCE [LARGE SCALE GENOMIC DNA]</scope>
    <source>
        <strain evidence="2">HD-03</strain>
    </source>
</reference>
<dbReference type="AlphaFoldDB" id="A0A059NW64"/>
<dbReference type="EMBL" id="CCDI010000001">
    <property type="protein sequence ID" value="CDQ22555.1"/>
    <property type="molecule type" value="Genomic_DNA"/>
</dbReference>
<accession>A0A059NW64</accession>
<evidence type="ECO:0000313" key="1">
    <source>
        <dbReference type="EMBL" id="CDQ22555.1"/>
    </source>
</evidence>
<dbReference type="Proteomes" id="UP000028868">
    <property type="component" value="Unassembled WGS sequence"/>
</dbReference>
<reference evidence="1 2" key="2">
    <citation type="submission" date="2014-05" db="EMBL/GenBank/DDBJ databases">
        <title>Draft genome sequence of Halobacillus karajensis HK-03.</title>
        <authorList>
            <person name="Khelaifia S."/>
            <person name="Croce O."/>
            <person name="Lagier J.C."/>
            <person name="Raoult D."/>
        </authorList>
    </citation>
    <scope>NUCLEOTIDE SEQUENCE [LARGE SCALE GENOMIC DNA]</scope>
    <source>
        <strain evidence="1 2">HD-03</strain>
    </source>
</reference>
<gene>
    <name evidence="1" type="ORF">BN983_00768</name>
</gene>
<protein>
    <submittedName>
        <fullName evidence="1">Uncharacterized protein</fullName>
    </submittedName>
</protein>
<organism evidence="1 2">
    <name type="scientific">Halobacillus karajensis</name>
    <dbReference type="NCBI Taxonomy" id="195088"/>
    <lineage>
        <taxon>Bacteria</taxon>
        <taxon>Bacillati</taxon>
        <taxon>Bacillota</taxon>
        <taxon>Bacilli</taxon>
        <taxon>Bacillales</taxon>
        <taxon>Bacillaceae</taxon>
        <taxon>Halobacillus</taxon>
    </lineage>
</organism>
<keyword evidence="2" id="KW-1185">Reference proteome</keyword>
<dbReference type="RefSeq" id="WP_035505922.1">
    <property type="nucleotide sequence ID" value="NZ_CCDI010000001.1"/>
</dbReference>
<sequence length="61" mass="7152">MSMNEIAEDIKNVLDKHGVLELKMKDDPKIGYVGEEFHFNGVRVVLNKPDWYVKQKYNGRD</sequence>
<name>A0A059NW64_9BACI</name>
<proteinExistence type="predicted"/>
<comment type="caution">
    <text evidence="1">The sequence shown here is derived from an EMBL/GenBank/DDBJ whole genome shotgun (WGS) entry which is preliminary data.</text>
</comment>
<evidence type="ECO:0000313" key="2">
    <source>
        <dbReference type="Proteomes" id="UP000028868"/>
    </source>
</evidence>